<gene>
    <name evidence="1" type="ORF">PDIGIT_LOCUS14680</name>
</gene>
<dbReference type="Proteomes" id="UP001152607">
    <property type="component" value="Unassembled WGS sequence"/>
</dbReference>
<dbReference type="AlphaFoldDB" id="A0A9W4UR64"/>
<proteinExistence type="predicted"/>
<protein>
    <submittedName>
        <fullName evidence="1">Uncharacterized protein</fullName>
    </submittedName>
</protein>
<sequence length="59" mass="7067">MCWQMKGKVVTYILLLSRNYDRSRRQALARWTSCVGSYLDGNDCRYLGIYRTSENPWDR</sequence>
<reference evidence="1" key="1">
    <citation type="submission" date="2023-01" db="EMBL/GenBank/DDBJ databases">
        <authorList>
            <person name="Van Ghelder C."/>
            <person name="Rancurel C."/>
        </authorList>
    </citation>
    <scope>NUCLEOTIDE SEQUENCE</scope>
    <source>
        <strain evidence="1">CNCM I-4278</strain>
    </source>
</reference>
<evidence type="ECO:0000313" key="1">
    <source>
        <dbReference type="EMBL" id="CAI6341483.1"/>
    </source>
</evidence>
<accession>A0A9W4UR64</accession>
<evidence type="ECO:0000313" key="2">
    <source>
        <dbReference type="Proteomes" id="UP001152607"/>
    </source>
</evidence>
<organism evidence="1 2">
    <name type="scientific">Periconia digitata</name>
    <dbReference type="NCBI Taxonomy" id="1303443"/>
    <lineage>
        <taxon>Eukaryota</taxon>
        <taxon>Fungi</taxon>
        <taxon>Dikarya</taxon>
        <taxon>Ascomycota</taxon>
        <taxon>Pezizomycotina</taxon>
        <taxon>Dothideomycetes</taxon>
        <taxon>Pleosporomycetidae</taxon>
        <taxon>Pleosporales</taxon>
        <taxon>Massarineae</taxon>
        <taxon>Periconiaceae</taxon>
        <taxon>Periconia</taxon>
    </lineage>
</organism>
<name>A0A9W4UR64_9PLEO</name>
<comment type="caution">
    <text evidence="1">The sequence shown here is derived from an EMBL/GenBank/DDBJ whole genome shotgun (WGS) entry which is preliminary data.</text>
</comment>
<dbReference type="EMBL" id="CAOQHR010000012">
    <property type="protein sequence ID" value="CAI6341483.1"/>
    <property type="molecule type" value="Genomic_DNA"/>
</dbReference>
<keyword evidence="2" id="KW-1185">Reference proteome</keyword>